<reference evidence="5 6" key="1">
    <citation type="submission" date="2024-05" db="EMBL/GenBank/DDBJ databases">
        <authorList>
            <person name="Wallberg A."/>
        </authorList>
    </citation>
    <scope>NUCLEOTIDE SEQUENCE [LARGE SCALE GENOMIC DNA]</scope>
</reference>
<evidence type="ECO:0000313" key="5">
    <source>
        <dbReference type="EMBL" id="CAL4130489.1"/>
    </source>
</evidence>
<dbReference type="InterPro" id="IPR000953">
    <property type="entry name" value="Chromo/chromo_shadow_dom"/>
</dbReference>
<organism evidence="5 6">
    <name type="scientific">Meganyctiphanes norvegica</name>
    <name type="common">Northern krill</name>
    <name type="synonym">Thysanopoda norvegica</name>
    <dbReference type="NCBI Taxonomy" id="48144"/>
    <lineage>
        <taxon>Eukaryota</taxon>
        <taxon>Metazoa</taxon>
        <taxon>Ecdysozoa</taxon>
        <taxon>Arthropoda</taxon>
        <taxon>Crustacea</taxon>
        <taxon>Multicrustacea</taxon>
        <taxon>Malacostraca</taxon>
        <taxon>Eumalacostraca</taxon>
        <taxon>Eucarida</taxon>
        <taxon>Euphausiacea</taxon>
        <taxon>Euphausiidae</taxon>
        <taxon>Meganyctiphanes</taxon>
    </lineage>
</organism>
<dbReference type="CDD" id="cd00024">
    <property type="entry name" value="CD_CSD"/>
    <property type="match status" value="1"/>
</dbReference>
<dbReference type="SMART" id="SM00298">
    <property type="entry name" value="CHROMO"/>
    <property type="match status" value="1"/>
</dbReference>
<evidence type="ECO:0000256" key="2">
    <source>
        <dbReference type="ARBA" id="ARBA00023242"/>
    </source>
</evidence>
<dbReference type="InterPro" id="IPR051219">
    <property type="entry name" value="Heterochromatin_chromo-domain"/>
</dbReference>
<dbReference type="Gene3D" id="2.40.50.40">
    <property type="match status" value="1"/>
</dbReference>
<sequence length="103" mass="12212">VEKIVADRKKNGTRQYRVQWVGWDPKFNTWEPEENLQNCIKLLNKYKNLKEKGSPRRVEVKEKSVSSDIAVNKRSPKNNAKQAEKVYRKFISPIKFNFNFKSP</sequence>
<evidence type="ECO:0000256" key="3">
    <source>
        <dbReference type="SAM" id="MobiDB-lite"/>
    </source>
</evidence>
<evidence type="ECO:0000313" key="6">
    <source>
        <dbReference type="Proteomes" id="UP001497623"/>
    </source>
</evidence>
<feature type="non-terminal residue" evidence="5">
    <location>
        <position position="103"/>
    </location>
</feature>
<comment type="subcellular location">
    <subcellularLocation>
        <location evidence="1">Nucleus</location>
    </subcellularLocation>
</comment>
<dbReference type="GO" id="GO:0005694">
    <property type="term" value="C:chromosome"/>
    <property type="evidence" value="ECO:0007669"/>
    <property type="project" value="UniProtKB-ARBA"/>
</dbReference>
<feature type="domain" description="Chromo" evidence="4">
    <location>
        <begin position="1"/>
        <end position="48"/>
    </location>
</feature>
<keyword evidence="6" id="KW-1185">Reference proteome</keyword>
<dbReference type="PANTHER" id="PTHR22812">
    <property type="entry name" value="CHROMOBOX PROTEIN"/>
    <property type="match status" value="1"/>
</dbReference>
<evidence type="ECO:0000256" key="1">
    <source>
        <dbReference type="ARBA" id="ARBA00004123"/>
    </source>
</evidence>
<accession>A0AAV2RNM1</accession>
<feature type="non-terminal residue" evidence="5">
    <location>
        <position position="1"/>
    </location>
</feature>
<gene>
    <name evidence="5" type="ORF">MNOR_LOCUS26581</name>
</gene>
<dbReference type="GO" id="GO:0005634">
    <property type="term" value="C:nucleus"/>
    <property type="evidence" value="ECO:0007669"/>
    <property type="project" value="UniProtKB-SubCell"/>
</dbReference>
<dbReference type="SUPFAM" id="SSF54160">
    <property type="entry name" value="Chromo domain-like"/>
    <property type="match status" value="1"/>
</dbReference>
<dbReference type="Pfam" id="PF00385">
    <property type="entry name" value="Chromo"/>
    <property type="match status" value="1"/>
</dbReference>
<comment type="caution">
    <text evidence="5">The sequence shown here is derived from an EMBL/GenBank/DDBJ whole genome shotgun (WGS) entry which is preliminary data.</text>
</comment>
<dbReference type="AlphaFoldDB" id="A0AAV2RNM1"/>
<name>A0AAV2RNM1_MEGNR</name>
<dbReference type="InterPro" id="IPR016197">
    <property type="entry name" value="Chromo-like_dom_sf"/>
</dbReference>
<dbReference type="PROSITE" id="PS50013">
    <property type="entry name" value="CHROMO_2"/>
    <property type="match status" value="1"/>
</dbReference>
<dbReference type="InterPro" id="IPR023780">
    <property type="entry name" value="Chromo_domain"/>
</dbReference>
<feature type="compositionally biased region" description="Basic and acidic residues" evidence="3">
    <location>
        <begin position="54"/>
        <end position="65"/>
    </location>
</feature>
<keyword evidence="2" id="KW-0539">Nucleus</keyword>
<dbReference type="Proteomes" id="UP001497623">
    <property type="component" value="Unassembled WGS sequence"/>
</dbReference>
<dbReference type="EMBL" id="CAXKWB010026746">
    <property type="protein sequence ID" value="CAL4130489.1"/>
    <property type="molecule type" value="Genomic_DNA"/>
</dbReference>
<evidence type="ECO:0000259" key="4">
    <source>
        <dbReference type="PROSITE" id="PS50013"/>
    </source>
</evidence>
<proteinExistence type="predicted"/>
<protein>
    <recommendedName>
        <fullName evidence="4">Chromo domain-containing protein</fullName>
    </recommendedName>
</protein>
<feature type="region of interest" description="Disordered" evidence="3">
    <location>
        <begin position="54"/>
        <end position="80"/>
    </location>
</feature>